<dbReference type="InterPro" id="IPR002545">
    <property type="entry name" value="CheW-lke_dom"/>
</dbReference>
<dbReference type="InterPro" id="IPR036061">
    <property type="entry name" value="CheW-like_dom_sf"/>
</dbReference>
<dbReference type="Gene3D" id="2.40.50.180">
    <property type="entry name" value="CheA-289, Domain 4"/>
    <property type="match status" value="1"/>
</dbReference>
<dbReference type="OrthoDB" id="9794382at2"/>
<dbReference type="PROSITE" id="PS50851">
    <property type="entry name" value="CHEW"/>
    <property type="match status" value="1"/>
</dbReference>
<dbReference type="GO" id="GO:0006935">
    <property type="term" value="P:chemotaxis"/>
    <property type="evidence" value="ECO:0007669"/>
    <property type="project" value="InterPro"/>
</dbReference>
<gene>
    <name evidence="1" type="ORF">EHE19_012035</name>
</gene>
<dbReference type="SMART" id="SM00260">
    <property type="entry name" value="CheW"/>
    <property type="match status" value="1"/>
</dbReference>
<sequence length="156" mass="17763">MADIQVVIFNLKNELCSVDTSIVYKIEKYSDVSLVPEMPDYIRGIYNLRGRVVPIVDLNKRFNMGDSEITGKTKIIITEKDNQLFGFIVDNVLEIITLNENSIDKSEAVLKINNNKYIKGIGKKDEKLFSIIDLNEILNMNEVNEVLSNDAFSDNK</sequence>
<dbReference type="GO" id="GO:0007165">
    <property type="term" value="P:signal transduction"/>
    <property type="evidence" value="ECO:0007669"/>
    <property type="project" value="InterPro"/>
</dbReference>
<dbReference type="RefSeq" id="WP_137698572.1">
    <property type="nucleotide sequence ID" value="NZ_CP061336.1"/>
</dbReference>
<dbReference type="SUPFAM" id="SSF50341">
    <property type="entry name" value="CheW-like"/>
    <property type="match status" value="1"/>
</dbReference>
<reference evidence="1 2" key="1">
    <citation type="submission" date="2020-09" db="EMBL/GenBank/DDBJ databases">
        <title>Characterization and genome sequencing of Ruminiclostridium sp. nov. MA18.</title>
        <authorList>
            <person name="Rettenmaier R."/>
            <person name="Kowollik M.-L."/>
            <person name="Liebl W."/>
            <person name="Zverlov V."/>
        </authorList>
    </citation>
    <scope>NUCLEOTIDE SEQUENCE [LARGE SCALE GENOMIC DNA]</scope>
    <source>
        <strain evidence="1 2">MA18</strain>
    </source>
</reference>
<proteinExistence type="predicted"/>
<dbReference type="PANTHER" id="PTHR22617:SF23">
    <property type="entry name" value="CHEMOTAXIS PROTEIN CHEW"/>
    <property type="match status" value="1"/>
</dbReference>
<name>A0A4U7JD33_9FIRM</name>
<dbReference type="Gene3D" id="2.30.30.40">
    <property type="entry name" value="SH3 Domains"/>
    <property type="match status" value="1"/>
</dbReference>
<accession>A0A4U7JD33</accession>
<dbReference type="Proteomes" id="UP000306409">
    <property type="component" value="Chromosome"/>
</dbReference>
<keyword evidence="2" id="KW-1185">Reference proteome</keyword>
<organism evidence="1 2">
    <name type="scientific">Ruminiclostridium herbifermentans</name>
    <dbReference type="NCBI Taxonomy" id="2488810"/>
    <lineage>
        <taxon>Bacteria</taxon>
        <taxon>Bacillati</taxon>
        <taxon>Bacillota</taxon>
        <taxon>Clostridia</taxon>
        <taxon>Eubacteriales</taxon>
        <taxon>Oscillospiraceae</taxon>
        <taxon>Ruminiclostridium</taxon>
    </lineage>
</organism>
<dbReference type="AlphaFoldDB" id="A0A4U7JD33"/>
<dbReference type="InterPro" id="IPR039315">
    <property type="entry name" value="CheW"/>
</dbReference>
<protein>
    <submittedName>
        <fullName evidence="1">Purine-binding chemotaxis protein CheW</fullName>
    </submittedName>
</protein>
<evidence type="ECO:0000313" key="1">
    <source>
        <dbReference type="EMBL" id="QNU65651.1"/>
    </source>
</evidence>
<dbReference type="Pfam" id="PF01584">
    <property type="entry name" value="CheW"/>
    <property type="match status" value="1"/>
</dbReference>
<dbReference type="GO" id="GO:0005829">
    <property type="term" value="C:cytosol"/>
    <property type="evidence" value="ECO:0007669"/>
    <property type="project" value="TreeGrafter"/>
</dbReference>
<dbReference type="EMBL" id="CP061336">
    <property type="protein sequence ID" value="QNU65651.1"/>
    <property type="molecule type" value="Genomic_DNA"/>
</dbReference>
<dbReference type="PANTHER" id="PTHR22617">
    <property type="entry name" value="CHEMOTAXIS SENSOR HISTIDINE KINASE-RELATED"/>
    <property type="match status" value="1"/>
</dbReference>
<evidence type="ECO:0000313" key="2">
    <source>
        <dbReference type="Proteomes" id="UP000306409"/>
    </source>
</evidence>
<dbReference type="KEGG" id="rher:EHE19_012035"/>